<proteinExistence type="predicted"/>
<feature type="domain" description="DUF218" evidence="1">
    <location>
        <begin position="5"/>
        <end position="148"/>
    </location>
</feature>
<evidence type="ECO:0000313" key="3">
    <source>
        <dbReference type="Proteomes" id="UP000636960"/>
    </source>
</evidence>
<accession>A0A919JU74</accession>
<dbReference type="PANTHER" id="PTHR30336:SF4">
    <property type="entry name" value="ENVELOPE BIOGENESIS FACTOR ELYC"/>
    <property type="match status" value="1"/>
</dbReference>
<organism evidence="2 3">
    <name type="scientific">Paractinoplanes rishiriensis</name>
    <dbReference type="NCBI Taxonomy" id="1050105"/>
    <lineage>
        <taxon>Bacteria</taxon>
        <taxon>Bacillati</taxon>
        <taxon>Actinomycetota</taxon>
        <taxon>Actinomycetes</taxon>
        <taxon>Micromonosporales</taxon>
        <taxon>Micromonosporaceae</taxon>
        <taxon>Paractinoplanes</taxon>
    </lineage>
</organism>
<dbReference type="Proteomes" id="UP000636960">
    <property type="component" value="Unassembled WGS sequence"/>
</dbReference>
<sequence length="210" mass="22432">MPATVLLVFGRGVVRTDDGFALTAASTARVLAAAAYVRAHEPFFARAAAPRIVFTGGWPEASEGTAPPPAGAREGDLMLAAAQSAGLGDHADLHAETRSRSTLENLLHTVEDRLLSGYGFGATRPLGLVSHAWHLPRVRFLAGKVLGLRGPALLDVPATGGEDHNDRGALLAARFGFAGVRRAHHLLRRERRMVAVLRATEQLRRRSSRA</sequence>
<evidence type="ECO:0000313" key="2">
    <source>
        <dbReference type="EMBL" id="GIE93364.1"/>
    </source>
</evidence>
<comment type="caution">
    <text evidence="2">The sequence shown here is derived from an EMBL/GenBank/DDBJ whole genome shotgun (WGS) entry which is preliminary data.</text>
</comment>
<dbReference type="PANTHER" id="PTHR30336">
    <property type="entry name" value="INNER MEMBRANE PROTEIN, PROBABLE PERMEASE"/>
    <property type="match status" value="1"/>
</dbReference>
<dbReference type="InterPro" id="IPR003848">
    <property type="entry name" value="DUF218"/>
</dbReference>
<dbReference type="GO" id="GO:0043164">
    <property type="term" value="P:Gram-negative-bacterium-type cell wall biogenesis"/>
    <property type="evidence" value="ECO:0007669"/>
    <property type="project" value="TreeGrafter"/>
</dbReference>
<dbReference type="CDD" id="cd06259">
    <property type="entry name" value="YdcF-like"/>
    <property type="match status" value="1"/>
</dbReference>
<protein>
    <recommendedName>
        <fullName evidence="1">DUF218 domain-containing protein</fullName>
    </recommendedName>
</protein>
<dbReference type="EMBL" id="BOMV01000007">
    <property type="protein sequence ID" value="GIE93364.1"/>
    <property type="molecule type" value="Genomic_DNA"/>
</dbReference>
<reference evidence="2" key="1">
    <citation type="submission" date="2021-01" db="EMBL/GenBank/DDBJ databases">
        <title>Whole genome shotgun sequence of Actinoplanes rishiriensis NBRC 108556.</title>
        <authorList>
            <person name="Komaki H."/>
            <person name="Tamura T."/>
        </authorList>
    </citation>
    <scope>NUCLEOTIDE SEQUENCE</scope>
    <source>
        <strain evidence="2">NBRC 108556</strain>
    </source>
</reference>
<dbReference type="InterPro" id="IPR051599">
    <property type="entry name" value="Cell_Envelope_Assoc"/>
</dbReference>
<dbReference type="AlphaFoldDB" id="A0A919JU74"/>
<dbReference type="GO" id="GO:0005886">
    <property type="term" value="C:plasma membrane"/>
    <property type="evidence" value="ECO:0007669"/>
    <property type="project" value="TreeGrafter"/>
</dbReference>
<name>A0A919JU74_9ACTN</name>
<keyword evidence="3" id="KW-1185">Reference proteome</keyword>
<dbReference type="Pfam" id="PF02698">
    <property type="entry name" value="DUF218"/>
    <property type="match status" value="1"/>
</dbReference>
<dbReference type="GO" id="GO:0000270">
    <property type="term" value="P:peptidoglycan metabolic process"/>
    <property type="evidence" value="ECO:0007669"/>
    <property type="project" value="TreeGrafter"/>
</dbReference>
<evidence type="ECO:0000259" key="1">
    <source>
        <dbReference type="Pfam" id="PF02698"/>
    </source>
</evidence>
<gene>
    <name evidence="2" type="ORF">Ari01nite_08290</name>
</gene>